<keyword evidence="3" id="KW-0642">Proline metabolism</keyword>
<keyword evidence="3" id="KW-0285">Flavoprotein</keyword>
<comment type="function">
    <text evidence="3">Converts proline to delta-1-pyrroline-5-carboxylate.</text>
</comment>
<dbReference type="EC" id="1.5.5.2" evidence="3"/>
<evidence type="ECO:0000256" key="3">
    <source>
        <dbReference type="RuleBase" id="RU364054"/>
    </source>
</evidence>
<dbReference type="SUPFAM" id="SSF51730">
    <property type="entry name" value="FAD-linked oxidoreductase"/>
    <property type="match status" value="1"/>
</dbReference>
<keyword evidence="2 3" id="KW-0560">Oxidoreductase</keyword>
<proteinExistence type="inferred from homology"/>
<comment type="catalytic activity">
    <reaction evidence="3">
        <text>L-proline + a quinone = (S)-1-pyrroline-5-carboxylate + a quinol + H(+)</text>
        <dbReference type="Rhea" id="RHEA:23784"/>
        <dbReference type="ChEBI" id="CHEBI:15378"/>
        <dbReference type="ChEBI" id="CHEBI:17388"/>
        <dbReference type="ChEBI" id="CHEBI:24646"/>
        <dbReference type="ChEBI" id="CHEBI:60039"/>
        <dbReference type="ChEBI" id="CHEBI:132124"/>
        <dbReference type="EC" id="1.5.5.2"/>
    </reaction>
</comment>
<comment type="pathway">
    <text evidence="1">Amino-acid degradation; L-proline degradation into L-glutamate; L-glutamate from L-proline: step 1/2.</text>
</comment>
<dbReference type="PANTHER" id="PTHR13914">
    <property type="entry name" value="PROLINE OXIDASE"/>
    <property type="match status" value="1"/>
</dbReference>
<dbReference type="GO" id="GO:0071949">
    <property type="term" value="F:FAD binding"/>
    <property type="evidence" value="ECO:0007669"/>
    <property type="project" value="TreeGrafter"/>
</dbReference>
<dbReference type="Gene3D" id="3.20.20.220">
    <property type="match status" value="1"/>
</dbReference>
<dbReference type="GO" id="GO:0004657">
    <property type="term" value="F:proline dehydrogenase activity"/>
    <property type="evidence" value="ECO:0007669"/>
    <property type="project" value="UniProtKB-EC"/>
</dbReference>
<evidence type="ECO:0000313" key="4">
    <source>
        <dbReference type="WBParaSite" id="ECPE_0000788601-mRNA-1"/>
    </source>
</evidence>
<keyword evidence="3" id="KW-0274">FAD</keyword>
<comment type="cofactor">
    <cofactor evidence="3">
        <name>FAD</name>
        <dbReference type="ChEBI" id="CHEBI:57692"/>
    </cofactor>
</comment>
<dbReference type="WBParaSite" id="ECPE_0000788601-mRNA-1">
    <property type="protein sequence ID" value="ECPE_0000788601-mRNA-1"/>
    <property type="gene ID" value="ECPE_0000788601"/>
</dbReference>
<dbReference type="InterPro" id="IPR029041">
    <property type="entry name" value="FAD-linked_oxidoreductase-like"/>
</dbReference>
<evidence type="ECO:0000256" key="2">
    <source>
        <dbReference type="ARBA" id="ARBA00023002"/>
    </source>
</evidence>
<comment type="similarity">
    <text evidence="3">Belongs to the proline oxidase family.</text>
</comment>
<dbReference type="PANTHER" id="PTHR13914:SF0">
    <property type="entry name" value="PROLINE DEHYDROGENASE 1, MITOCHONDRIAL"/>
    <property type="match status" value="1"/>
</dbReference>
<protein>
    <recommendedName>
        <fullName evidence="3">Proline dehydrogenase</fullName>
        <ecNumber evidence="3">1.5.5.2</ecNumber>
    </recommendedName>
</protein>
<dbReference type="GO" id="GO:0010133">
    <property type="term" value="P:L-proline catabolic process to L-glutamate"/>
    <property type="evidence" value="ECO:0007669"/>
    <property type="project" value="TreeGrafter"/>
</dbReference>
<organism evidence="4">
    <name type="scientific">Echinostoma caproni</name>
    <dbReference type="NCBI Taxonomy" id="27848"/>
    <lineage>
        <taxon>Eukaryota</taxon>
        <taxon>Metazoa</taxon>
        <taxon>Spiralia</taxon>
        <taxon>Lophotrochozoa</taxon>
        <taxon>Platyhelminthes</taxon>
        <taxon>Trematoda</taxon>
        <taxon>Digenea</taxon>
        <taxon>Plagiorchiida</taxon>
        <taxon>Echinostomata</taxon>
        <taxon>Echinostomatoidea</taxon>
        <taxon>Echinostomatidae</taxon>
        <taxon>Echinostoma</taxon>
    </lineage>
</organism>
<dbReference type="AlphaFoldDB" id="A0A183ALN2"/>
<name>A0A183ALN2_9TREM</name>
<sequence>LIAFSRKLLGKWLFGKMMKSTFYGHFVAGEDNVSIKPVVGRIRKYGVKSILDYSVERDIDESEAVNKVKKGLAEVVCEPNVRPDAATKKYQTSLQFADRSKQVVGARTYFYESEYQCDKNMETFLQCIDSVSHSTEKEGFAAIKVTALGRPQLLLDHALALLRFALRHNGYRQKLPPQLAHHRLRDPAVCARYEEKLAQELGEPRHTGVDQQCNQIGFAMHSAANFASRIEPEVPQRHWISQESVILTDPNLKGSS</sequence>
<accession>A0A183ALN2</accession>
<reference evidence="4" key="1">
    <citation type="submission" date="2016-06" db="UniProtKB">
        <authorList>
            <consortium name="WormBaseParasite"/>
        </authorList>
    </citation>
    <scope>IDENTIFICATION</scope>
</reference>
<dbReference type="InterPro" id="IPR015659">
    <property type="entry name" value="Proline_oxidase"/>
</dbReference>
<dbReference type="GO" id="GO:0005739">
    <property type="term" value="C:mitochondrion"/>
    <property type="evidence" value="ECO:0007669"/>
    <property type="project" value="TreeGrafter"/>
</dbReference>
<evidence type="ECO:0000256" key="1">
    <source>
        <dbReference type="ARBA" id="ARBA00004739"/>
    </source>
</evidence>